<dbReference type="EMBL" id="JXTC01000431">
    <property type="protein sequence ID" value="PON54516.1"/>
    <property type="molecule type" value="Genomic_DNA"/>
</dbReference>
<dbReference type="AlphaFoldDB" id="A0A2P5C0H3"/>
<proteinExistence type="predicted"/>
<keyword evidence="2" id="KW-1185">Reference proteome</keyword>
<accession>A0A2P5C0H3</accession>
<protein>
    <submittedName>
        <fullName evidence="1">Uncharacterized protein</fullName>
    </submittedName>
</protein>
<sequence>MLKPRLASSPIEELEAREHVFVFPILEDLKHKRLVEAEPQLGEDQVGGSAQRHVVLVIAWVAPDDLEDLVQQGVVSGLEPFLEGHHYWVRQAVVVVAVDGALAYLRG</sequence>
<evidence type="ECO:0000313" key="2">
    <source>
        <dbReference type="Proteomes" id="UP000237000"/>
    </source>
</evidence>
<name>A0A2P5C0H3_TREOI</name>
<comment type="caution">
    <text evidence="1">The sequence shown here is derived from an EMBL/GenBank/DDBJ whole genome shotgun (WGS) entry which is preliminary data.</text>
</comment>
<dbReference type="InParanoid" id="A0A2P5C0H3"/>
<organism evidence="1 2">
    <name type="scientific">Trema orientale</name>
    <name type="common">Charcoal tree</name>
    <name type="synonym">Celtis orientalis</name>
    <dbReference type="NCBI Taxonomy" id="63057"/>
    <lineage>
        <taxon>Eukaryota</taxon>
        <taxon>Viridiplantae</taxon>
        <taxon>Streptophyta</taxon>
        <taxon>Embryophyta</taxon>
        <taxon>Tracheophyta</taxon>
        <taxon>Spermatophyta</taxon>
        <taxon>Magnoliopsida</taxon>
        <taxon>eudicotyledons</taxon>
        <taxon>Gunneridae</taxon>
        <taxon>Pentapetalae</taxon>
        <taxon>rosids</taxon>
        <taxon>fabids</taxon>
        <taxon>Rosales</taxon>
        <taxon>Cannabaceae</taxon>
        <taxon>Trema</taxon>
    </lineage>
</organism>
<evidence type="ECO:0000313" key="1">
    <source>
        <dbReference type="EMBL" id="PON54516.1"/>
    </source>
</evidence>
<gene>
    <name evidence="1" type="ORF">TorRG33x02_302210</name>
</gene>
<reference evidence="2" key="1">
    <citation type="submission" date="2016-06" db="EMBL/GenBank/DDBJ databases">
        <title>Parallel loss of symbiosis genes in relatives of nitrogen-fixing non-legume Parasponia.</title>
        <authorList>
            <person name="Van Velzen R."/>
            <person name="Holmer R."/>
            <person name="Bu F."/>
            <person name="Rutten L."/>
            <person name="Van Zeijl A."/>
            <person name="Liu W."/>
            <person name="Santuari L."/>
            <person name="Cao Q."/>
            <person name="Sharma T."/>
            <person name="Shen D."/>
            <person name="Roswanjaya Y."/>
            <person name="Wardhani T."/>
            <person name="Kalhor M.S."/>
            <person name="Jansen J."/>
            <person name="Van den Hoogen J."/>
            <person name="Gungor B."/>
            <person name="Hartog M."/>
            <person name="Hontelez J."/>
            <person name="Verver J."/>
            <person name="Yang W.-C."/>
            <person name="Schijlen E."/>
            <person name="Repin R."/>
            <person name="Schilthuizen M."/>
            <person name="Schranz E."/>
            <person name="Heidstra R."/>
            <person name="Miyata K."/>
            <person name="Fedorova E."/>
            <person name="Kohlen W."/>
            <person name="Bisseling T."/>
            <person name="Smit S."/>
            <person name="Geurts R."/>
        </authorList>
    </citation>
    <scope>NUCLEOTIDE SEQUENCE [LARGE SCALE GENOMIC DNA]</scope>
    <source>
        <strain evidence="2">cv. RG33-2</strain>
    </source>
</reference>
<dbReference type="Proteomes" id="UP000237000">
    <property type="component" value="Unassembled WGS sequence"/>
</dbReference>
<dbReference type="OrthoDB" id="10292515at2759"/>